<dbReference type="SUPFAM" id="SSF56784">
    <property type="entry name" value="HAD-like"/>
    <property type="match status" value="1"/>
</dbReference>
<proteinExistence type="predicted"/>
<dbReference type="PANTHER" id="PTHR47478:SF1">
    <property type="entry name" value="PYRIMIDINE 5'-NUCLEOTIDASE YJJG"/>
    <property type="match status" value="1"/>
</dbReference>
<evidence type="ECO:0000313" key="2">
    <source>
        <dbReference type="Proteomes" id="UP001056756"/>
    </source>
</evidence>
<dbReference type="CDD" id="cd04305">
    <property type="entry name" value="HAD_Neu5Ac-Pase_like"/>
    <property type="match status" value="1"/>
</dbReference>
<dbReference type="InterPro" id="IPR011951">
    <property type="entry name" value="HAD-SF_hydro_IA_YjjG/PynA"/>
</dbReference>
<dbReference type="Gene3D" id="3.40.50.1000">
    <property type="entry name" value="HAD superfamily/HAD-like"/>
    <property type="match status" value="1"/>
</dbReference>
<dbReference type="InterPro" id="IPR052550">
    <property type="entry name" value="Pyrimidine_5'-ntase_YjjG"/>
</dbReference>
<dbReference type="EMBL" id="CP097899">
    <property type="protein sequence ID" value="URN96269.1"/>
    <property type="molecule type" value="Genomic_DNA"/>
</dbReference>
<dbReference type="KEGG" id="plig:NAG76_08665"/>
<accession>A0A9J6ZJ92</accession>
<dbReference type="SFLD" id="SFLDG01135">
    <property type="entry name" value="C1.5.6:_HAD__Beta-PGM__Phospha"/>
    <property type="match status" value="1"/>
</dbReference>
<dbReference type="InterPro" id="IPR023198">
    <property type="entry name" value="PGP-like_dom2"/>
</dbReference>
<dbReference type="NCBIfam" id="NF006976">
    <property type="entry name" value="PRK09449.1"/>
    <property type="match status" value="1"/>
</dbReference>
<dbReference type="InterPro" id="IPR023214">
    <property type="entry name" value="HAD_sf"/>
</dbReference>
<reference evidence="1" key="1">
    <citation type="submission" date="2022-05" db="EMBL/GenBank/DDBJ databases">
        <title>Novel bacterial taxa in a minimal lignocellulolytic consortium and its capacity to transform plastics disclosed by genome-resolved metagenomics.</title>
        <authorList>
            <person name="Rodriguez C.A.D."/>
            <person name="Diaz-Garcia L."/>
            <person name="Herrera K."/>
            <person name="Tarazona N.A."/>
            <person name="Sproer C."/>
            <person name="Overmann J."/>
            <person name="Jimenez D.J."/>
        </authorList>
    </citation>
    <scope>NUCLEOTIDE SEQUENCE</scope>
    <source>
        <strain evidence="1">MAG5</strain>
    </source>
</reference>
<dbReference type="SFLD" id="SFLDG01129">
    <property type="entry name" value="C1.5:_HAD__Beta-PGM__Phosphata"/>
    <property type="match status" value="1"/>
</dbReference>
<dbReference type="AlphaFoldDB" id="A0A9J6ZJ92"/>
<name>A0A9J6ZJ92_9BACL</name>
<dbReference type="InterPro" id="IPR006439">
    <property type="entry name" value="HAD-SF_hydro_IA"/>
</dbReference>
<organism evidence="1 2">
    <name type="scientific">Candidatus Pristimantibacillus lignocellulolyticus</name>
    <dbReference type="NCBI Taxonomy" id="2994561"/>
    <lineage>
        <taxon>Bacteria</taxon>
        <taxon>Bacillati</taxon>
        <taxon>Bacillota</taxon>
        <taxon>Bacilli</taxon>
        <taxon>Bacillales</taxon>
        <taxon>Paenibacillaceae</taxon>
        <taxon>Candidatus Pristimantibacillus</taxon>
    </lineage>
</organism>
<dbReference type="GO" id="GO:0008253">
    <property type="term" value="F:5'-nucleotidase activity"/>
    <property type="evidence" value="ECO:0007669"/>
    <property type="project" value="InterPro"/>
</dbReference>
<dbReference type="SFLD" id="SFLDS00003">
    <property type="entry name" value="Haloacid_Dehalogenase"/>
    <property type="match status" value="1"/>
</dbReference>
<gene>
    <name evidence="1" type="ORF">NAG76_08665</name>
</gene>
<dbReference type="PANTHER" id="PTHR47478">
    <property type="match status" value="1"/>
</dbReference>
<dbReference type="Gene3D" id="1.10.150.240">
    <property type="entry name" value="Putative phosphatase, domain 2"/>
    <property type="match status" value="1"/>
</dbReference>
<dbReference type="NCBIfam" id="TIGR01549">
    <property type="entry name" value="HAD-SF-IA-v1"/>
    <property type="match status" value="1"/>
</dbReference>
<dbReference type="Proteomes" id="UP001056756">
    <property type="component" value="Chromosome"/>
</dbReference>
<sequence length="228" mass="26153">MKYDIIMFDADDTLFDFSISQDNALHHTFSQFDLPTGFVDYEADYREISRVLWRELEQGLITTTELGVERFRRLFFKHNLAIDAHKFGTAYLNNLGKESHLIEGTEELFTQLPACRLVIITNGFTVVQRSRIANSPIRNMFEHIITSEEAGYQKPDVAIFDYVFAKLQITDKSKVLIVGDSLTSDIQGGINYGIDTCWFNPNSKENKLAIKPTYVIHELMELVKIVEG</sequence>
<evidence type="ECO:0000313" key="1">
    <source>
        <dbReference type="EMBL" id="URN96269.1"/>
    </source>
</evidence>
<protein>
    <submittedName>
        <fullName evidence="1">YjjG family noncanonical pyrimidine nucleotidase</fullName>
    </submittedName>
</protein>
<dbReference type="NCBIfam" id="TIGR02254">
    <property type="entry name" value="YjjG_YfnB"/>
    <property type="match status" value="1"/>
</dbReference>
<dbReference type="NCBIfam" id="TIGR01509">
    <property type="entry name" value="HAD-SF-IA-v3"/>
    <property type="match status" value="1"/>
</dbReference>
<dbReference type="Pfam" id="PF00702">
    <property type="entry name" value="Hydrolase"/>
    <property type="match status" value="1"/>
</dbReference>
<dbReference type="PRINTS" id="PR00413">
    <property type="entry name" value="HADHALOGNASE"/>
</dbReference>
<dbReference type="InterPro" id="IPR036412">
    <property type="entry name" value="HAD-like_sf"/>
</dbReference>